<dbReference type="Gene3D" id="3.40.190.10">
    <property type="entry name" value="Periplasmic binding protein-like II"/>
    <property type="match status" value="1"/>
</dbReference>
<dbReference type="PROSITE" id="PS51257">
    <property type="entry name" value="PROKAR_LIPOPROTEIN"/>
    <property type="match status" value="1"/>
</dbReference>
<dbReference type="EMBL" id="JACXZS010000006">
    <property type="protein sequence ID" value="MBD3942100.1"/>
    <property type="molecule type" value="Genomic_DNA"/>
</dbReference>
<feature type="signal peptide" evidence="1">
    <location>
        <begin position="1"/>
        <end position="31"/>
    </location>
</feature>
<reference evidence="2 3" key="1">
    <citation type="submission" date="2020-09" db="EMBL/GenBank/DDBJ databases">
        <title>Isolation and identification of active actinomycetes.</title>
        <authorList>
            <person name="Li X."/>
        </authorList>
    </citation>
    <scope>NUCLEOTIDE SEQUENCE [LARGE SCALE GENOMIC DNA]</scope>
    <source>
        <strain evidence="2 3">NEAU-LLC</strain>
    </source>
</reference>
<proteinExistence type="predicted"/>
<dbReference type="Proteomes" id="UP000598426">
    <property type="component" value="Unassembled WGS sequence"/>
</dbReference>
<keyword evidence="1" id="KW-0732">Signal</keyword>
<comment type="caution">
    <text evidence="2">The sequence shown here is derived from an EMBL/GenBank/DDBJ whole genome shotgun (WGS) entry which is preliminary data.</text>
</comment>
<accession>A0ABR8NN64</accession>
<dbReference type="InterPro" id="IPR006059">
    <property type="entry name" value="SBP"/>
</dbReference>
<dbReference type="PANTHER" id="PTHR43649:SF16">
    <property type="entry name" value="SUGAR-BINDING LIPOPROTEIN"/>
    <property type="match status" value="1"/>
</dbReference>
<dbReference type="PANTHER" id="PTHR43649">
    <property type="entry name" value="ARABINOSE-BINDING PROTEIN-RELATED"/>
    <property type="match status" value="1"/>
</dbReference>
<dbReference type="SUPFAM" id="SSF53850">
    <property type="entry name" value="Periplasmic binding protein-like II"/>
    <property type="match status" value="1"/>
</dbReference>
<sequence length="462" mass="48992">MYPRNTRRLAIPAVALAAGLTLAGCAGTPSAGPTDSGAAYDPDAKVTITVGEMPTADQAASLETFDERVAAFEELHPNITVKGEETKYDPSTFNALLVGGTAPTTVGIPFTDMQSLIERGQAADITEYVADSDILSSLNPTLDKVVQSGDRQYGVVRQAYTMALIYNRALYEEAGLDPDDAPTDWDGVLKNAKTITEKTGQTGFIIPTTNNNGGWLLTTMSYSNGSLVQKVDGDKVTVTVDTDGMKDSLQLLHDVRWEGDAAGANFLLGPDDIRSEFAAGSVGQTVNGGSIYNDMVINRGMTGTDIGIAPMPQGDKGLGALGGGTIQWFNPKATADEIGAATLWTEFYWLNKYVDEDAAVALAKSQADDGRPVGAPELPIVNAEAYETYLGWIEPYINVDRSIYEAYLTSDLAVVPEPAIKAQELYAALDPIAQAVLTDENADIDQLLADAETAVQAIVDAG</sequence>
<name>A0ABR8NN64_9MICO</name>
<organism evidence="2 3">
    <name type="scientific">Microbacterium helvum</name>
    <dbReference type="NCBI Taxonomy" id="2773713"/>
    <lineage>
        <taxon>Bacteria</taxon>
        <taxon>Bacillati</taxon>
        <taxon>Actinomycetota</taxon>
        <taxon>Actinomycetes</taxon>
        <taxon>Micrococcales</taxon>
        <taxon>Microbacteriaceae</taxon>
        <taxon>Microbacterium</taxon>
    </lineage>
</organism>
<dbReference type="Pfam" id="PF01547">
    <property type="entry name" value="SBP_bac_1"/>
    <property type="match status" value="1"/>
</dbReference>
<gene>
    <name evidence="2" type="ORF">IF188_10365</name>
</gene>
<evidence type="ECO:0000313" key="3">
    <source>
        <dbReference type="Proteomes" id="UP000598426"/>
    </source>
</evidence>
<dbReference type="RefSeq" id="WP_191171731.1">
    <property type="nucleotide sequence ID" value="NZ_JACXZS010000006.1"/>
</dbReference>
<keyword evidence="3" id="KW-1185">Reference proteome</keyword>
<dbReference type="InterPro" id="IPR050490">
    <property type="entry name" value="Bact_solute-bd_prot1"/>
</dbReference>
<protein>
    <submittedName>
        <fullName evidence="2">Extracellular solute-binding protein</fullName>
    </submittedName>
</protein>
<evidence type="ECO:0000313" key="2">
    <source>
        <dbReference type="EMBL" id="MBD3942100.1"/>
    </source>
</evidence>
<evidence type="ECO:0000256" key="1">
    <source>
        <dbReference type="SAM" id="SignalP"/>
    </source>
</evidence>
<feature type="chain" id="PRO_5046855763" evidence="1">
    <location>
        <begin position="32"/>
        <end position="462"/>
    </location>
</feature>